<protein>
    <submittedName>
        <fullName evidence="3">AAA family ATPase</fullName>
    </submittedName>
</protein>
<dbReference type="EMBL" id="BAAAET010000003">
    <property type="protein sequence ID" value="GAA0695205.1"/>
    <property type="molecule type" value="Genomic_DNA"/>
</dbReference>
<accession>A0ABP3TCL2</accession>
<evidence type="ECO:0000313" key="3">
    <source>
        <dbReference type="EMBL" id="GAA0695205.1"/>
    </source>
</evidence>
<dbReference type="Pfam" id="PF13304">
    <property type="entry name" value="AAA_21"/>
    <property type="match status" value="1"/>
</dbReference>
<proteinExistence type="predicted"/>
<dbReference type="Gene3D" id="3.40.50.300">
    <property type="entry name" value="P-loop containing nucleotide triphosphate hydrolases"/>
    <property type="match status" value="1"/>
</dbReference>
<dbReference type="InterPro" id="IPR003959">
    <property type="entry name" value="ATPase_AAA_core"/>
</dbReference>
<gene>
    <name evidence="3" type="ORF">GCM10009104_23580</name>
</gene>
<comment type="caution">
    <text evidence="3">The sequence shown here is derived from an EMBL/GenBank/DDBJ whole genome shotgun (WGS) entry which is preliminary data.</text>
</comment>
<keyword evidence="4" id="KW-1185">Reference proteome</keyword>
<name>A0ABP3TCL2_9GAMM</name>
<evidence type="ECO:0000313" key="4">
    <source>
        <dbReference type="Proteomes" id="UP001499915"/>
    </source>
</evidence>
<evidence type="ECO:0000259" key="2">
    <source>
        <dbReference type="Pfam" id="PF13304"/>
    </source>
</evidence>
<organism evidence="3 4">
    <name type="scientific">Marinobacterium maritimum</name>
    <dbReference type="NCBI Taxonomy" id="500162"/>
    <lineage>
        <taxon>Bacteria</taxon>
        <taxon>Pseudomonadati</taxon>
        <taxon>Pseudomonadota</taxon>
        <taxon>Gammaproteobacteria</taxon>
        <taxon>Oceanospirillales</taxon>
        <taxon>Oceanospirillaceae</taxon>
        <taxon>Marinobacterium</taxon>
    </lineage>
</organism>
<sequence length="419" mass="47309">MTLTHSYRDGQVVHDNSTQPYSKASDRWTPRYAKRPKRDVIYVGIDKCVPMIESENRQVRINYQTTQINEAIFLDILRKASFVLDRNYTAFNQHNAQGKEFIGVGLEGFQYSALSMSAGEQKVFYVLEKVFKAPNYSLILLDELDLLLHEKSLKRLVNVINERARAKNLQVVFSTHRESLVDFEGEVNIRHLFAGPQKTYCFEQTKPDAIARLTGAQPKPIEIYVEDEMASAIVRVILGKLKANKWVSVGKFGAAINSFTMAGGLLMRGEDCQNVCFVLDGDRYRSEEDIEAQVNRVVTGHGEGVDEIRQAAKALILSFGLPDGQQPERYFHASLCQQPATNNETHNEIVEAAQEVGVVANDHHYLSDILIRLGMDERVGLSRIADIFSNSAEWEGFVQPVMDWLVPRIEILREVEGGA</sequence>
<feature type="compositionally biased region" description="Basic and acidic residues" evidence="1">
    <location>
        <begin position="1"/>
        <end position="12"/>
    </location>
</feature>
<dbReference type="InterPro" id="IPR027417">
    <property type="entry name" value="P-loop_NTPase"/>
</dbReference>
<feature type="region of interest" description="Disordered" evidence="1">
    <location>
        <begin position="1"/>
        <end position="29"/>
    </location>
</feature>
<dbReference type="Proteomes" id="UP001499915">
    <property type="component" value="Unassembled WGS sequence"/>
</dbReference>
<reference evidence="4" key="1">
    <citation type="journal article" date="2019" name="Int. J. Syst. Evol. Microbiol.">
        <title>The Global Catalogue of Microorganisms (GCM) 10K type strain sequencing project: providing services to taxonomists for standard genome sequencing and annotation.</title>
        <authorList>
            <consortium name="The Broad Institute Genomics Platform"/>
            <consortium name="The Broad Institute Genome Sequencing Center for Infectious Disease"/>
            <person name="Wu L."/>
            <person name="Ma J."/>
        </authorList>
    </citation>
    <scope>NUCLEOTIDE SEQUENCE [LARGE SCALE GENOMIC DNA]</scope>
    <source>
        <strain evidence="4">JCM 15134</strain>
    </source>
</reference>
<feature type="domain" description="ATPase AAA-type core" evidence="2">
    <location>
        <begin position="112"/>
        <end position="182"/>
    </location>
</feature>
<dbReference type="SUPFAM" id="SSF52540">
    <property type="entry name" value="P-loop containing nucleoside triphosphate hydrolases"/>
    <property type="match status" value="1"/>
</dbReference>
<evidence type="ECO:0000256" key="1">
    <source>
        <dbReference type="SAM" id="MobiDB-lite"/>
    </source>
</evidence>